<protein>
    <recommendedName>
        <fullName evidence="4">Major fimbrial subunit protein N-terminal domain-containing protein</fullName>
    </recommendedName>
</protein>
<dbReference type="STRING" id="1235788.C802_00623"/>
<evidence type="ECO:0008006" key="4">
    <source>
        <dbReference type="Google" id="ProtNLM"/>
    </source>
</evidence>
<proteinExistence type="predicted"/>
<evidence type="ECO:0000313" key="2">
    <source>
        <dbReference type="EMBL" id="EOS14617.1"/>
    </source>
</evidence>
<feature type="signal peptide" evidence="1">
    <location>
        <begin position="1"/>
        <end position="21"/>
    </location>
</feature>
<accession>R9IB16</accession>
<feature type="chain" id="PRO_5004474445" description="Major fimbrial subunit protein N-terminal domain-containing protein" evidence="1">
    <location>
        <begin position="22"/>
        <end position="383"/>
    </location>
</feature>
<evidence type="ECO:0000313" key="3">
    <source>
        <dbReference type="Proteomes" id="UP000014200"/>
    </source>
</evidence>
<keyword evidence="3" id="KW-1185">Reference proteome</keyword>
<name>R9IB16_9BACT</name>
<dbReference type="PATRIC" id="fig|1235788.3.peg.619"/>
<comment type="caution">
    <text evidence="2">The sequence shown here is derived from an EMBL/GenBank/DDBJ whole genome shotgun (WGS) entry which is preliminary data.</text>
</comment>
<dbReference type="AlphaFoldDB" id="R9IB16"/>
<gene>
    <name evidence="2" type="ORF">C802_00623</name>
</gene>
<evidence type="ECO:0000256" key="1">
    <source>
        <dbReference type="SAM" id="SignalP"/>
    </source>
</evidence>
<reference evidence="2 3" key="1">
    <citation type="submission" date="2013-04" db="EMBL/GenBank/DDBJ databases">
        <title>The Genome Sequence of Bacteroides massiliensis dnLKV3.</title>
        <authorList>
            <consortium name="The Broad Institute Genomics Platform"/>
            <consortium name="The Broad Institute Genome Sequencing Center for Infectious Disease"/>
            <person name="Earl A."/>
            <person name="Xavier R."/>
            <person name="Kuhn K."/>
            <person name="Stappenbeck T."/>
            <person name="Walker B."/>
            <person name="Young S."/>
            <person name="Zeng Q."/>
            <person name="Gargeya S."/>
            <person name="Fitzgerald M."/>
            <person name="Haas B."/>
            <person name="Abouelleil A."/>
            <person name="Allen A.W."/>
            <person name="Alvarado L."/>
            <person name="Arachchi H.M."/>
            <person name="Berlin A.M."/>
            <person name="Chapman S.B."/>
            <person name="Gainer-Dewar J."/>
            <person name="Goldberg J."/>
            <person name="Griggs A."/>
            <person name="Gujja S."/>
            <person name="Hansen M."/>
            <person name="Howarth C."/>
            <person name="Imamovic A."/>
            <person name="Ireland A."/>
            <person name="Larimer J."/>
            <person name="McCowan C."/>
            <person name="Murphy C."/>
            <person name="Pearson M."/>
            <person name="Poon T.W."/>
            <person name="Priest M."/>
            <person name="Roberts A."/>
            <person name="Saif S."/>
            <person name="Shea T."/>
            <person name="Sisk P."/>
            <person name="Sykes S."/>
            <person name="Wortman J."/>
            <person name="Nusbaum C."/>
            <person name="Birren B."/>
        </authorList>
    </citation>
    <scope>NUCLEOTIDE SEQUENCE [LARGE SCALE GENOMIC DNA]</scope>
    <source>
        <strain evidence="3">dnLKV3</strain>
    </source>
</reference>
<organism evidence="2 3">
    <name type="scientific">Phocaeicola sartorii</name>
    <dbReference type="NCBI Taxonomy" id="671267"/>
    <lineage>
        <taxon>Bacteria</taxon>
        <taxon>Pseudomonadati</taxon>
        <taxon>Bacteroidota</taxon>
        <taxon>Bacteroidia</taxon>
        <taxon>Bacteroidales</taxon>
        <taxon>Bacteroidaceae</taxon>
        <taxon>Phocaeicola</taxon>
    </lineage>
</organism>
<sequence length="383" mass="42860">MMIKHILKYALTVVLAGSLCASCITDSDDDAQPAKKLTVKFTLVARKTQAGGARGTVGDNHATELGTGRENEIDIDQRDYRILAFDPASGYLYEDLTNNGELALIQKVETSNGTEFHYTVSFQQLRTAFQLVVLANWNSFRTSPEADTYGTFEPLKTKLDEVMKRCYTLPTDQKNEMYIPMVGMQTYSVNPKDEAVLNSSKDKPYKLGSINMLRSVAKIEIIDKIRVLNPDASITGVSLSGYHSTGTYWSSIIGNNSDWNVNETQVVDPTLPDSPGWVDDNISFFEDEAFSEDGETSEYSRYTLYVSECAINNQYSPAVNITVSNPEGSTPASEEYSFSLNVYTQSLLRNHIYRYEIKSASSDVKINYMVCPWNREDGEISFD</sequence>
<dbReference type="HOGENOM" id="CLU_720909_0_0_10"/>
<dbReference type="EMBL" id="ASSP01000006">
    <property type="protein sequence ID" value="EOS14617.1"/>
    <property type="molecule type" value="Genomic_DNA"/>
</dbReference>
<keyword evidence="1" id="KW-0732">Signal</keyword>
<dbReference type="Proteomes" id="UP000014200">
    <property type="component" value="Unassembled WGS sequence"/>
</dbReference>